<dbReference type="InterPro" id="IPR011010">
    <property type="entry name" value="DNA_brk_join_enz"/>
</dbReference>
<protein>
    <recommendedName>
        <fullName evidence="5">Tyr recombinase domain-containing protein</fullName>
    </recommendedName>
</protein>
<proteinExistence type="predicted"/>
<evidence type="ECO:0000313" key="3">
    <source>
        <dbReference type="EMBL" id="KAJ8311022.1"/>
    </source>
</evidence>
<evidence type="ECO:0008006" key="5">
    <source>
        <dbReference type="Google" id="ProtNLM"/>
    </source>
</evidence>
<evidence type="ECO:0000256" key="2">
    <source>
        <dbReference type="SAM" id="MobiDB-lite"/>
    </source>
</evidence>
<dbReference type="Proteomes" id="UP001217089">
    <property type="component" value="Unassembled WGS sequence"/>
</dbReference>
<dbReference type="PANTHER" id="PTHR34605:SF4">
    <property type="entry name" value="DNA ADENINE METHYLTRANSFERASE"/>
    <property type="match status" value="1"/>
</dbReference>
<gene>
    <name evidence="3" type="ORF">KUTeg_011423</name>
</gene>
<feature type="compositionally biased region" description="Basic and acidic residues" evidence="2">
    <location>
        <begin position="1"/>
        <end position="30"/>
    </location>
</feature>
<dbReference type="InterPro" id="IPR013762">
    <property type="entry name" value="Integrase-like_cat_sf"/>
</dbReference>
<keyword evidence="4" id="KW-1185">Reference proteome</keyword>
<dbReference type="InterPro" id="IPR052925">
    <property type="entry name" value="Phage_Integrase-like_Recomb"/>
</dbReference>
<evidence type="ECO:0000313" key="4">
    <source>
        <dbReference type="Proteomes" id="UP001217089"/>
    </source>
</evidence>
<organism evidence="3 4">
    <name type="scientific">Tegillarca granosa</name>
    <name type="common">Malaysian cockle</name>
    <name type="synonym">Anadara granosa</name>
    <dbReference type="NCBI Taxonomy" id="220873"/>
    <lineage>
        <taxon>Eukaryota</taxon>
        <taxon>Metazoa</taxon>
        <taxon>Spiralia</taxon>
        <taxon>Lophotrochozoa</taxon>
        <taxon>Mollusca</taxon>
        <taxon>Bivalvia</taxon>
        <taxon>Autobranchia</taxon>
        <taxon>Pteriomorphia</taxon>
        <taxon>Arcoida</taxon>
        <taxon>Arcoidea</taxon>
        <taxon>Arcidae</taxon>
        <taxon>Tegillarca</taxon>
    </lineage>
</organism>
<accession>A0ABQ9F545</accession>
<dbReference type="SUPFAM" id="SSF56349">
    <property type="entry name" value="DNA breaking-rejoining enzymes"/>
    <property type="match status" value="1"/>
</dbReference>
<dbReference type="Gene3D" id="1.10.443.10">
    <property type="entry name" value="Intergrase catalytic core"/>
    <property type="match status" value="1"/>
</dbReference>
<feature type="non-terminal residue" evidence="3">
    <location>
        <position position="491"/>
    </location>
</feature>
<comment type="caution">
    <text evidence="3">The sequence shown here is derived from an EMBL/GenBank/DDBJ whole genome shotgun (WGS) entry which is preliminary data.</text>
</comment>
<name>A0ABQ9F545_TEGGR</name>
<keyword evidence="1" id="KW-0233">DNA recombination</keyword>
<dbReference type="EMBL" id="JARBDR010000610">
    <property type="protein sequence ID" value="KAJ8311022.1"/>
    <property type="molecule type" value="Genomic_DNA"/>
</dbReference>
<evidence type="ECO:0000256" key="1">
    <source>
        <dbReference type="ARBA" id="ARBA00023172"/>
    </source>
</evidence>
<feature type="region of interest" description="Disordered" evidence="2">
    <location>
        <begin position="1"/>
        <end position="32"/>
    </location>
</feature>
<reference evidence="3 4" key="1">
    <citation type="submission" date="2022-12" db="EMBL/GenBank/DDBJ databases">
        <title>Chromosome-level genome of Tegillarca granosa.</title>
        <authorList>
            <person name="Kim J."/>
        </authorList>
    </citation>
    <scope>NUCLEOTIDE SEQUENCE [LARGE SCALE GENOMIC DNA]</scope>
    <source>
        <strain evidence="3">Teg-2019</strain>
        <tissue evidence="3">Adductor muscle</tissue>
    </source>
</reference>
<sequence>MSGCENSDKESRNSRRPDRERRSRNRDKDSLSTSEAVAIFSETLKNALETRRKRIIEELVSVASKKDHVPSSSFRSEDRINALGNIDLNCKVGNTSEASKLISSEIDNLNQRNKLLRIADKYGLDIAREYSDDPITENGEDAAKLRNAINSSGVKRNSNRFQPYFKGNKKSTGLGYFDSFSSNQLFRGYQAPKVFQSQFQPYFDRQQDTSQETASIQDNFRQERHQRSQVQQQLTDQSTLAVNSEVEYNFEHSGIILLKAEIKDKSYEINPNVFPETKNSADRNKYKKLNDYYSNEKYCLKKRERRKERTNNYNKGHWQTIQQFKDHETFRTIVSLLPSIVKMRKSDATNKKYGITSKHFKTAVSTLALFLGSLIQQRVSVPVLESYFYCVSGRRILSKPVDKKEPVTVEILEKLIDKFGDESNLFNLRICVICLLGFSGFLRYDELSNIKMKDISFEQGYIELFIRKSKTDVYRRGKKIVIAETGNRLRP</sequence>
<dbReference type="PANTHER" id="PTHR34605">
    <property type="entry name" value="PHAGE_INTEGRASE DOMAIN-CONTAINING PROTEIN"/>
    <property type="match status" value="1"/>
</dbReference>